<organism evidence="2 3">
    <name type="scientific">Hermetia illucens</name>
    <name type="common">Black soldier fly</name>
    <dbReference type="NCBI Taxonomy" id="343691"/>
    <lineage>
        <taxon>Eukaryota</taxon>
        <taxon>Metazoa</taxon>
        <taxon>Ecdysozoa</taxon>
        <taxon>Arthropoda</taxon>
        <taxon>Hexapoda</taxon>
        <taxon>Insecta</taxon>
        <taxon>Pterygota</taxon>
        <taxon>Neoptera</taxon>
        <taxon>Endopterygota</taxon>
        <taxon>Diptera</taxon>
        <taxon>Brachycera</taxon>
        <taxon>Stratiomyomorpha</taxon>
        <taxon>Stratiomyidae</taxon>
        <taxon>Hermetiinae</taxon>
        <taxon>Hermetia</taxon>
    </lineage>
</organism>
<dbReference type="PANTHER" id="PTHR46188">
    <property type="entry name" value="BOLA-LIKE PROTEIN 3"/>
    <property type="match status" value="1"/>
</dbReference>
<dbReference type="InterPro" id="IPR002634">
    <property type="entry name" value="BolA"/>
</dbReference>
<dbReference type="InterPro" id="IPR052275">
    <property type="entry name" value="Mt_Fe-S_assembly_factor"/>
</dbReference>
<dbReference type="EMBL" id="LR899012">
    <property type="protein sequence ID" value="CAD7088189.1"/>
    <property type="molecule type" value="Genomic_DNA"/>
</dbReference>
<protein>
    <submittedName>
        <fullName evidence="2">Uncharacterized protein</fullName>
    </submittedName>
</protein>
<accession>A0A7R8UW57</accession>
<keyword evidence="3" id="KW-1185">Reference proteome</keyword>
<sequence length="1040" mass="116310">MLRNIVQPGGRRFISLLSKVWSGQQGRTVKYTESDLIDTLRSKFPQAAVISVEDVSGGCGAMFQISVESEEFKGVPIVKQHRMITETLKDHIKDMHGLRIHTSCSHEFPVSFGELRFAAATIDWRSVLSVARNPAYRKDSVLTKLKEPLPLHWGDKKASGIQRRVRKRSIHPTNHFAIDEMTDTRGKMLRKRGMLHGIILIATIVAVIGPSSSLKIYEHLTDCYRRNNTEPWAPSSLHILLELIRKVEEAYPTSINMRMMAVSILHGLRIDGIQKAPGVHETEYTIPYGVNKMMASKFKLILDSVSNTPNPINFTEVLTPLELCTFHRLVSSTVEPSLRGDESKTCSPNLSTSADGQGVQCLNQKVVTFPNGVVQVTPQGISRCPEEKGVVRTFQYGSLSPGSVIGAIAAGLQPQQVPIEYLLQDRNDVDKNTEKFRRVANQVGYVDNLFIAGIVGDLAEVCAQQAPYRGENVSVGFTGYWDDMQHPMTRYLVNGDYNSWQLTDSEILAGLDSYHLGKYVNSWVKRMPMLRLSQLLEMYYSSRGIPGSSVNTFRKPALAPDSGTDATVETPLQKGPYLHMQSAGDGLPNSPYLDGTDIEDSFDSLDSACERERMLERMSIHILKNQTGKWAQVLQFLGPMVAVEETVLLPACYNAVDRFFTEARTLLSRLPSCKNIPTSNRRANVDLTMILDTTRDEVQTRKLIGVISELIDVSTYGSYISVINGGTSDVVVSRTNSVLRAMQELRYFSGERRYTSSFSLSTSLSKVVQMFSTYNNEMAENASVCQRARVVLVVSQGQKITDDDFKNAEWLFSGSLQQFRNVYYVFVTNDHKAFEALMQSVMQTSYVLPNQYTIIDSSDLEPKTFLSDVGKILRKIPKQLFVPTCDEVNSQTENTGAPKRNQFEDYVGPNQANYYSINPTHLRNVSELRIQFEGVGYGTFTVCMVQGVNQCQSTAILEVLLFNISQPCQSDDVKTCSDINFSVELDSSNIRCTEADCRYPDQVRYLVTLHNMGCSTDGASRPFNCAVFLLLALVMLLLNV</sequence>
<dbReference type="OrthoDB" id="549017at2759"/>
<dbReference type="InterPro" id="IPR036065">
    <property type="entry name" value="BolA-like_sf"/>
</dbReference>
<evidence type="ECO:0000313" key="2">
    <source>
        <dbReference type="EMBL" id="CAD7088189.1"/>
    </source>
</evidence>
<dbReference type="AlphaFoldDB" id="A0A7R8UW57"/>
<evidence type="ECO:0000256" key="1">
    <source>
        <dbReference type="ARBA" id="ARBA00005578"/>
    </source>
</evidence>
<comment type="similarity">
    <text evidence="1">Belongs to the BolA/IbaG family.</text>
</comment>
<evidence type="ECO:0000313" key="3">
    <source>
        <dbReference type="Proteomes" id="UP000594454"/>
    </source>
</evidence>
<gene>
    <name evidence="2" type="ORF">HERILL_LOCUS10836</name>
</gene>
<dbReference type="PANTHER" id="PTHR46188:SF1">
    <property type="entry name" value="BOLA-LIKE PROTEIN 3"/>
    <property type="match status" value="1"/>
</dbReference>
<dbReference type="Proteomes" id="UP000594454">
    <property type="component" value="Chromosome 4"/>
</dbReference>
<dbReference type="GO" id="GO:0005759">
    <property type="term" value="C:mitochondrial matrix"/>
    <property type="evidence" value="ECO:0007669"/>
    <property type="project" value="TreeGrafter"/>
</dbReference>
<dbReference type="Gene3D" id="3.30.300.90">
    <property type="entry name" value="BolA-like"/>
    <property type="match status" value="1"/>
</dbReference>
<dbReference type="InParanoid" id="A0A7R8UW57"/>
<name>A0A7R8UW57_HERIL</name>
<dbReference type="Pfam" id="PF01722">
    <property type="entry name" value="BolA"/>
    <property type="match status" value="1"/>
</dbReference>
<reference evidence="2 3" key="1">
    <citation type="submission" date="2020-11" db="EMBL/GenBank/DDBJ databases">
        <authorList>
            <person name="Wallbank WR R."/>
            <person name="Pardo Diaz C."/>
            <person name="Kozak K."/>
            <person name="Martin S."/>
            <person name="Jiggins C."/>
            <person name="Moest M."/>
            <person name="Warren A I."/>
            <person name="Generalovic N T."/>
            <person name="Byers J.R.P. K."/>
            <person name="Montejo-Kovacevich G."/>
            <person name="Yen C E."/>
        </authorList>
    </citation>
    <scope>NUCLEOTIDE SEQUENCE [LARGE SCALE GENOMIC DNA]</scope>
</reference>
<dbReference type="SUPFAM" id="SSF82657">
    <property type="entry name" value="BolA-like"/>
    <property type="match status" value="1"/>
</dbReference>
<proteinExistence type="inferred from homology"/>